<dbReference type="AlphaFoldDB" id="A0AA36CC02"/>
<evidence type="ECO:0000256" key="5">
    <source>
        <dbReference type="ARBA" id="ARBA00023159"/>
    </source>
</evidence>
<dbReference type="PROSITE" id="PS51080">
    <property type="entry name" value="CTF_NFI_2"/>
    <property type="match status" value="1"/>
</dbReference>
<feature type="coiled-coil region" evidence="8">
    <location>
        <begin position="139"/>
        <end position="190"/>
    </location>
</feature>
<feature type="compositionally biased region" description="Basic and acidic residues" evidence="9">
    <location>
        <begin position="104"/>
        <end position="114"/>
    </location>
</feature>
<dbReference type="Proteomes" id="UP001177023">
    <property type="component" value="Unassembled WGS sequence"/>
</dbReference>
<dbReference type="InterPro" id="IPR019548">
    <property type="entry name" value="CTF/NFI_DNA-bd_N"/>
</dbReference>
<evidence type="ECO:0000256" key="8">
    <source>
        <dbReference type="SAM" id="Coils"/>
    </source>
</evidence>
<feature type="region of interest" description="Disordered" evidence="9">
    <location>
        <begin position="1133"/>
        <end position="1167"/>
    </location>
</feature>
<dbReference type="GO" id="GO:0006260">
    <property type="term" value="P:DNA replication"/>
    <property type="evidence" value="ECO:0007669"/>
    <property type="project" value="UniProtKB-KW"/>
</dbReference>
<evidence type="ECO:0000313" key="11">
    <source>
        <dbReference type="EMBL" id="CAJ0565636.1"/>
    </source>
</evidence>
<accession>A0AA36CC02</accession>
<dbReference type="GO" id="GO:0008270">
    <property type="term" value="F:zinc ion binding"/>
    <property type="evidence" value="ECO:0007669"/>
    <property type="project" value="InterPro"/>
</dbReference>
<dbReference type="InterPro" id="IPR036236">
    <property type="entry name" value="Znf_C2H2_sf"/>
</dbReference>
<keyword evidence="6" id="KW-0804">Transcription</keyword>
<feature type="compositionally biased region" description="Low complexity" evidence="9">
    <location>
        <begin position="1140"/>
        <end position="1167"/>
    </location>
</feature>
<dbReference type="InterPro" id="IPR020604">
    <property type="entry name" value="CTF/NFI_DNA-bd-dom"/>
</dbReference>
<evidence type="ECO:0000256" key="3">
    <source>
        <dbReference type="ARBA" id="ARBA00023015"/>
    </source>
</evidence>
<feature type="region of interest" description="Disordered" evidence="9">
    <location>
        <begin position="207"/>
        <end position="228"/>
    </location>
</feature>
<evidence type="ECO:0000256" key="2">
    <source>
        <dbReference type="ARBA" id="ARBA00022705"/>
    </source>
</evidence>
<feature type="compositionally biased region" description="Low complexity" evidence="9">
    <location>
        <begin position="87"/>
        <end position="100"/>
    </location>
</feature>
<keyword evidence="4" id="KW-0238">DNA-binding</keyword>
<dbReference type="SMART" id="SM00451">
    <property type="entry name" value="ZnF_U1"/>
    <property type="match status" value="1"/>
</dbReference>
<dbReference type="Pfam" id="PF03165">
    <property type="entry name" value="MH1"/>
    <property type="match status" value="1"/>
</dbReference>
<dbReference type="Pfam" id="PF23406">
    <property type="entry name" value="ZNF380_CC"/>
    <property type="match status" value="1"/>
</dbReference>
<organism evidence="11 12">
    <name type="scientific">Mesorhabditis spiculigera</name>
    <dbReference type="NCBI Taxonomy" id="96644"/>
    <lineage>
        <taxon>Eukaryota</taxon>
        <taxon>Metazoa</taxon>
        <taxon>Ecdysozoa</taxon>
        <taxon>Nematoda</taxon>
        <taxon>Chromadorea</taxon>
        <taxon>Rhabditida</taxon>
        <taxon>Rhabditina</taxon>
        <taxon>Rhabditomorpha</taxon>
        <taxon>Rhabditoidea</taxon>
        <taxon>Rhabditidae</taxon>
        <taxon>Mesorhabditinae</taxon>
        <taxon>Mesorhabditis</taxon>
    </lineage>
</organism>
<evidence type="ECO:0000259" key="10">
    <source>
        <dbReference type="PROSITE" id="PS51080"/>
    </source>
</evidence>
<dbReference type="InterPro" id="IPR000647">
    <property type="entry name" value="CTF/NFI"/>
</dbReference>
<keyword evidence="7" id="KW-0539">Nucleus</keyword>
<evidence type="ECO:0000313" key="12">
    <source>
        <dbReference type="Proteomes" id="UP001177023"/>
    </source>
</evidence>
<comment type="subcellular location">
    <subcellularLocation>
        <location evidence="1">Nucleus</location>
    </subcellularLocation>
</comment>
<feature type="domain" description="CTF/NF-I" evidence="10">
    <location>
        <begin position="291"/>
        <end position="484"/>
    </location>
</feature>
<evidence type="ECO:0000256" key="4">
    <source>
        <dbReference type="ARBA" id="ARBA00023125"/>
    </source>
</evidence>
<feature type="compositionally biased region" description="Acidic residues" evidence="9">
    <location>
        <begin position="217"/>
        <end position="227"/>
    </location>
</feature>
<dbReference type="GO" id="GO:0000978">
    <property type="term" value="F:RNA polymerase II cis-regulatory region sequence-specific DNA binding"/>
    <property type="evidence" value="ECO:0007669"/>
    <property type="project" value="TreeGrafter"/>
</dbReference>
<dbReference type="InterPro" id="IPR059039">
    <property type="entry name" value="ZNF380_CC"/>
</dbReference>
<dbReference type="InterPro" id="IPR003604">
    <property type="entry name" value="Matrin/U1-like-C_Znf_C2H2"/>
</dbReference>
<keyword evidence="3" id="KW-0805">Transcription regulation</keyword>
<dbReference type="GO" id="GO:0051239">
    <property type="term" value="P:regulation of multicellular organismal process"/>
    <property type="evidence" value="ECO:0007669"/>
    <property type="project" value="UniProtKB-ARBA"/>
</dbReference>
<feature type="region of interest" description="Disordered" evidence="9">
    <location>
        <begin position="55"/>
        <end position="115"/>
    </location>
</feature>
<dbReference type="InterPro" id="IPR003619">
    <property type="entry name" value="MAD_homology1_Dwarfin-type"/>
</dbReference>
<protein>
    <recommendedName>
        <fullName evidence="10">CTF/NF-I domain-containing protein</fullName>
    </recommendedName>
</protein>
<feature type="non-terminal residue" evidence="11">
    <location>
        <position position="1"/>
    </location>
</feature>
<evidence type="ECO:0000256" key="6">
    <source>
        <dbReference type="ARBA" id="ARBA00023163"/>
    </source>
</evidence>
<dbReference type="PANTHER" id="PTHR11492:SF8">
    <property type="entry name" value="NUCLEAR FACTOR I, ISOFORM B"/>
    <property type="match status" value="1"/>
</dbReference>
<keyword evidence="8" id="KW-0175">Coiled coil</keyword>
<gene>
    <name evidence="11" type="ORF">MSPICULIGERA_LOCUS4269</name>
</gene>
<reference evidence="11" key="1">
    <citation type="submission" date="2023-06" db="EMBL/GenBank/DDBJ databases">
        <authorList>
            <person name="Delattre M."/>
        </authorList>
    </citation>
    <scope>NUCLEOTIDE SEQUENCE</scope>
    <source>
        <strain evidence="11">AF72</strain>
    </source>
</reference>
<evidence type="ECO:0000256" key="9">
    <source>
        <dbReference type="SAM" id="MobiDB-lite"/>
    </source>
</evidence>
<comment type="caution">
    <text evidence="11">The sequence shown here is derived from an EMBL/GenBank/DDBJ whole genome shotgun (WGS) entry which is preliminary data.</text>
</comment>
<proteinExistence type="predicted"/>
<dbReference type="SMART" id="SM00523">
    <property type="entry name" value="DWA"/>
    <property type="match status" value="1"/>
</dbReference>
<evidence type="ECO:0000256" key="7">
    <source>
        <dbReference type="ARBA" id="ARBA00023242"/>
    </source>
</evidence>
<dbReference type="GO" id="GO:0005634">
    <property type="term" value="C:nucleus"/>
    <property type="evidence" value="ECO:0007669"/>
    <property type="project" value="UniProtKB-SubCell"/>
</dbReference>
<dbReference type="PANTHER" id="PTHR11492">
    <property type="entry name" value="NUCLEAR FACTOR I"/>
    <property type="match status" value="1"/>
</dbReference>
<name>A0AA36CC02_9BILA</name>
<dbReference type="GO" id="GO:0000981">
    <property type="term" value="F:DNA-binding transcription factor activity, RNA polymerase II-specific"/>
    <property type="evidence" value="ECO:0007669"/>
    <property type="project" value="TreeGrafter"/>
</dbReference>
<keyword evidence="12" id="KW-1185">Reference proteome</keyword>
<dbReference type="SUPFAM" id="SSF57667">
    <property type="entry name" value="beta-beta-alpha zinc fingers"/>
    <property type="match status" value="1"/>
</dbReference>
<dbReference type="Pfam" id="PF10524">
    <property type="entry name" value="NfI_DNAbd_pre-N"/>
    <property type="match status" value="1"/>
</dbReference>
<keyword evidence="2" id="KW-0235">DNA replication</keyword>
<dbReference type="GO" id="GO:0045893">
    <property type="term" value="P:positive regulation of DNA-templated transcription"/>
    <property type="evidence" value="ECO:0007669"/>
    <property type="project" value="UniProtKB-ARBA"/>
</dbReference>
<evidence type="ECO:0000256" key="1">
    <source>
        <dbReference type="ARBA" id="ARBA00004123"/>
    </source>
</evidence>
<sequence length="1167" mass="127767">MSGLNLNPAIAKLLNNGQVNCMVCALQVKPKAWTAHVNGKKHRDNVDKLKKQMAARKAQPAVEEEPVAKRARNDDDEESQMNGGLPSDFFSATSGASTSTPWQRGREKENKEAQPLKQKLGVIEHIPQGFFDDKRDQMTEEALRKKEKHDAEYDRLMKEINAQDLDVQNKMEEEEQREFRERDIELADEQMEMWEQAHRLELHLEETKARASGNAPAEEESDDEADEDVVHSLNRYPSRPSPRSRDNSGYPRVLSSETISFFQVDVGGGAGMATPLSSAGSMMPPPPTDWQHSQFSPNADEFHPFVEALLPYVKDFAYVWFNLQAAKRKYFKKHDKRMTMEEEKVVKEELMNERQEVKQKWAGRLIGKLRKDIQPVYREDFVYSVTGQRAAVCVCSNPDQKGKMRRIDCLRQADKVWRLDLVMVILFKGIPLESTDGERLEKCSECLYPQLCINPYHISIAVRELDLFLANFIHTRNPIVLSDPDNAPDDDPLSNEEGIWGTGVFSAYELKNLTKHTLMTAPGSSLLGGGGGGGALRIKTHDWNLSGASTPRTNDSPPSPPASALAAVKNCLGHDLTPSTSKGNVGENVDIMCEEPDEKRMRHASRESVGSANEEVRRIVQQGGQGVGWIEPSTHDKSLLQQHGLTDSPLKPETKSSAFTAAPSRRPSDYSGHTQMSAVRALVVDQAAARERQNHFRPAAPSSSQAQTIRYRPVAGMMRLMQQQQQQQQQHHHPQRAEENFYAQARQGHTTPLRRGQAPLISTRKRIHNTNTTAAYNPARAAEQTYNGIMQLDKVTAERNRNTAAAQTLQLPVTTTTASPVTPVNTSPESANLVAMHILRGRDSTNPYHASPTKFTNANGDLVSFTDILRTVEAQHKNVVTTQQSPIAITSVTSPVAVGQPPVRDFLTRPDNTAKLVTPRPINPTVTSANFALGAMVAAQAAANSPFQLIGSGCSSPLTTGDARQALNHLMNQNQLLETIILSAGNSAVNSPLGTPRCTPNIFSSMRLPGNDEDTNGSAPALTVLPTNGNSQDALRDVSNSFLQYINDANSRSPTTGLAPTMNGLLPNSLQMATALNGQGSMNNGTAHLLGQVLSTMPHVLAAGNTATSPLLANQVTLLANGIIRQSPQMIGIAAGKGPNGDSPSNSNGSNQSTTTTSSTDFGTMKP</sequence>
<keyword evidence="5" id="KW-0010">Activator</keyword>
<feature type="region of interest" description="Disordered" evidence="9">
    <location>
        <begin position="644"/>
        <end position="672"/>
    </location>
</feature>
<dbReference type="EMBL" id="CATQJA010001087">
    <property type="protein sequence ID" value="CAJ0565636.1"/>
    <property type="molecule type" value="Genomic_DNA"/>
</dbReference>